<organism evidence="1 2">
    <name type="scientific">Myriangium duriaei CBS 260.36</name>
    <dbReference type="NCBI Taxonomy" id="1168546"/>
    <lineage>
        <taxon>Eukaryota</taxon>
        <taxon>Fungi</taxon>
        <taxon>Dikarya</taxon>
        <taxon>Ascomycota</taxon>
        <taxon>Pezizomycotina</taxon>
        <taxon>Dothideomycetes</taxon>
        <taxon>Dothideomycetidae</taxon>
        <taxon>Myriangiales</taxon>
        <taxon>Myriangiaceae</taxon>
        <taxon>Myriangium</taxon>
    </lineage>
</organism>
<dbReference type="AlphaFoldDB" id="A0A9P4J9X6"/>
<protein>
    <submittedName>
        <fullName evidence="1">Uncharacterized protein</fullName>
    </submittedName>
</protein>
<accession>A0A9P4J9X6</accession>
<comment type="caution">
    <text evidence="1">The sequence shown here is derived from an EMBL/GenBank/DDBJ whole genome shotgun (WGS) entry which is preliminary data.</text>
</comment>
<gene>
    <name evidence="1" type="ORF">K461DRAFT_28029</name>
</gene>
<dbReference type="OrthoDB" id="10581365at2759"/>
<dbReference type="EMBL" id="ML996081">
    <property type="protein sequence ID" value="KAF2157988.1"/>
    <property type="molecule type" value="Genomic_DNA"/>
</dbReference>
<proteinExistence type="predicted"/>
<sequence length="316" mass="36301">MSFDPDSTNDNILDNNHQWPYCQIPSPYAAYQHVVSEAHAAVEYDSTGHTTLNTPSYGGGSFIPVPPYRTALKGGFFPRSQSNHQTVSEPCLKGTSQTRIALENFAPLCPARQILASHPQPMRTGVIKSKKLPKHSSSARMIRFRMCDEDKRLRYVIFLLEQLHKDIICSSLCRLIDELIPKRKSRLPYQSSFQGAVIEAPFFWPKGIEWKSVHHQKKEVVLPLMAYLLRLYWSPELWMAFNHDITDFALQHVEWPKLVTRVLKSTYEERARSTKLKHAVQLPVIEDLRNFIIAECHLVQNGFGKCHAIFPQCVLF</sequence>
<name>A0A9P4J9X6_9PEZI</name>
<evidence type="ECO:0000313" key="1">
    <source>
        <dbReference type="EMBL" id="KAF2157988.1"/>
    </source>
</evidence>
<keyword evidence="2" id="KW-1185">Reference proteome</keyword>
<evidence type="ECO:0000313" key="2">
    <source>
        <dbReference type="Proteomes" id="UP000799439"/>
    </source>
</evidence>
<dbReference type="Proteomes" id="UP000799439">
    <property type="component" value="Unassembled WGS sequence"/>
</dbReference>
<reference evidence="1" key="1">
    <citation type="journal article" date="2020" name="Stud. Mycol.">
        <title>101 Dothideomycetes genomes: a test case for predicting lifestyles and emergence of pathogens.</title>
        <authorList>
            <person name="Haridas S."/>
            <person name="Albert R."/>
            <person name="Binder M."/>
            <person name="Bloem J."/>
            <person name="Labutti K."/>
            <person name="Salamov A."/>
            <person name="Andreopoulos B."/>
            <person name="Baker S."/>
            <person name="Barry K."/>
            <person name="Bills G."/>
            <person name="Bluhm B."/>
            <person name="Cannon C."/>
            <person name="Castanera R."/>
            <person name="Culley D."/>
            <person name="Daum C."/>
            <person name="Ezra D."/>
            <person name="Gonzalez J."/>
            <person name="Henrissat B."/>
            <person name="Kuo A."/>
            <person name="Liang C."/>
            <person name="Lipzen A."/>
            <person name="Lutzoni F."/>
            <person name="Magnuson J."/>
            <person name="Mondo S."/>
            <person name="Nolan M."/>
            <person name="Ohm R."/>
            <person name="Pangilinan J."/>
            <person name="Park H.-J."/>
            <person name="Ramirez L."/>
            <person name="Alfaro M."/>
            <person name="Sun H."/>
            <person name="Tritt A."/>
            <person name="Yoshinaga Y."/>
            <person name="Zwiers L.-H."/>
            <person name="Turgeon B."/>
            <person name="Goodwin S."/>
            <person name="Spatafora J."/>
            <person name="Crous P."/>
            <person name="Grigoriev I."/>
        </authorList>
    </citation>
    <scope>NUCLEOTIDE SEQUENCE</scope>
    <source>
        <strain evidence="1">CBS 260.36</strain>
    </source>
</reference>